<sequence>MGIMIGVWLLGISTNTYRVIVSVLNIVFHVYTINRRDGFNADCTQTRNKLIGASRPRDRDVTKGETTSRINETNIKDHDAF</sequence>
<gene>
    <name evidence="3" type="ORF">ILEXP_LOCUS45398</name>
</gene>
<evidence type="ECO:0000313" key="4">
    <source>
        <dbReference type="Proteomes" id="UP001642360"/>
    </source>
</evidence>
<keyword evidence="2" id="KW-0812">Transmembrane</keyword>
<dbReference type="EMBL" id="CAUOFW020006647">
    <property type="protein sequence ID" value="CAK9175590.1"/>
    <property type="molecule type" value="Genomic_DNA"/>
</dbReference>
<feature type="transmembrane region" description="Helical" evidence="2">
    <location>
        <begin position="6"/>
        <end position="28"/>
    </location>
</feature>
<feature type="non-terminal residue" evidence="3">
    <location>
        <position position="1"/>
    </location>
</feature>
<evidence type="ECO:0000256" key="2">
    <source>
        <dbReference type="SAM" id="Phobius"/>
    </source>
</evidence>
<feature type="region of interest" description="Disordered" evidence="1">
    <location>
        <begin position="50"/>
        <end position="81"/>
    </location>
</feature>
<organism evidence="3 4">
    <name type="scientific">Ilex paraguariensis</name>
    <name type="common">yerba mate</name>
    <dbReference type="NCBI Taxonomy" id="185542"/>
    <lineage>
        <taxon>Eukaryota</taxon>
        <taxon>Viridiplantae</taxon>
        <taxon>Streptophyta</taxon>
        <taxon>Embryophyta</taxon>
        <taxon>Tracheophyta</taxon>
        <taxon>Spermatophyta</taxon>
        <taxon>Magnoliopsida</taxon>
        <taxon>eudicotyledons</taxon>
        <taxon>Gunneridae</taxon>
        <taxon>Pentapetalae</taxon>
        <taxon>asterids</taxon>
        <taxon>campanulids</taxon>
        <taxon>Aquifoliales</taxon>
        <taxon>Aquifoliaceae</taxon>
        <taxon>Ilex</taxon>
    </lineage>
</organism>
<feature type="non-terminal residue" evidence="3">
    <location>
        <position position="81"/>
    </location>
</feature>
<keyword evidence="4" id="KW-1185">Reference proteome</keyword>
<dbReference type="Proteomes" id="UP001642360">
    <property type="component" value="Unassembled WGS sequence"/>
</dbReference>
<reference evidence="3 4" key="1">
    <citation type="submission" date="2024-02" db="EMBL/GenBank/DDBJ databases">
        <authorList>
            <person name="Vignale AGUSTIN F."/>
            <person name="Sosa J E."/>
            <person name="Modenutti C."/>
        </authorList>
    </citation>
    <scope>NUCLEOTIDE SEQUENCE [LARGE SCALE GENOMIC DNA]</scope>
</reference>
<keyword evidence="2" id="KW-0472">Membrane</keyword>
<dbReference type="AlphaFoldDB" id="A0ABC8U6I5"/>
<evidence type="ECO:0000313" key="3">
    <source>
        <dbReference type="EMBL" id="CAK9175590.1"/>
    </source>
</evidence>
<proteinExistence type="predicted"/>
<keyword evidence="2" id="KW-1133">Transmembrane helix</keyword>
<accession>A0ABC8U6I5</accession>
<comment type="caution">
    <text evidence="3">The sequence shown here is derived from an EMBL/GenBank/DDBJ whole genome shotgun (WGS) entry which is preliminary data.</text>
</comment>
<evidence type="ECO:0000256" key="1">
    <source>
        <dbReference type="SAM" id="MobiDB-lite"/>
    </source>
</evidence>
<protein>
    <submittedName>
        <fullName evidence="3">Uncharacterized protein</fullName>
    </submittedName>
</protein>
<name>A0ABC8U6I5_9AQUA</name>
<feature type="compositionally biased region" description="Polar residues" evidence="1">
    <location>
        <begin position="64"/>
        <end position="73"/>
    </location>
</feature>